<dbReference type="GO" id="GO:0004636">
    <property type="term" value="F:phosphoribosyl-ATP diphosphatase activity"/>
    <property type="evidence" value="ECO:0007669"/>
    <property type="project" value="UniProtKB-UniRule"/>
</dbReference>
<evidence type="ECO:0000313" key="13">
    <source>
        <dbReference type="Proteomes" id="UP000332515"/>
    </source>
</evidence>
<dbReference type="Gene3D" id="1.10.287.1080">
    <property type="entry name" value="MazG-like"/>
    <property type="match status" value="1"/>
</dbReference>
<evidence type="ECO:0000256" key="5">
    <source>
        <dbReference type="ARBA" id="ARBA00022490"/>
    </source>
</evidence>
<name>A0A6A7Y3G2_9HYPH</name>
<comment type="pathway">
    <text evidence="3 11">Amino-acid biosynthesis; L-histidine biosynthesis; L-histidine from 5-phospho-alpha-D-ribose 1-diphosphate: step 2/9.</text>
</comment>
<dbReference type="HAMAP" id="MF_01020">
    <property type="entry name" value="HisE"/>
    <property type="match status" value="1"/>
</dbReference>
<evidence type="ECO:0000313" key="12">
    <source>
        <dbReference type="EMBL" id="MQT12917.1"/>
    </source>
</evidence>
<comment type="similarity">
    <text evidence="4 11">Belongs to the PRA-PH family.</text>
</comment>
<evidence type="ECO:0000256" key="1">
    <source>
        <dbReference type="ARBA" id="ARBA00001460"/>
    </source>
</evidence>
<comment type="catalytic activity">
    <reaction evidence="1 11">
        <text>1-(5-phospho-beta-D-ribosyl)-ATP + H2O = 1-(5-phospho-beta-D-ribosyl)-5'-AMP + diphosphate + H(+)</text>
        <dbReference type="Rhea" id="RHEA:22828"/>
        <dbReference type="ChEBI" id="CHEBI:15377"/>
        <dbReference type="ChEBI" id="CHEBI:15378"/>
        <dbReference type="ChEBI" id="CHEBI:33019"/>
        <dbReference type="ChEBI" id="CHEBI:59457"/>
        <dbReference type="ChEBI" id="CHEBI:73183"/>
        <dbReference type="EC" id="3.6.1.31"/>
    </reaction>
</comment>
<evidence type="ECO:0000256" key="11">
    <source>
        <dbReference type="HAMAP-Rule" id="MF_01020"/>
    </source>
</evidence>
<dbReference type="AlphaFoldDB" id="A0A6A7Y3G2"/>
<keyword evidence="7 11" id="KW-0547">Nucleotide-binding</keyword>
<dbReference type="EMBL" id="VWNA01000001">
    <property type="protein sequence ID" value="MQT12917.1"/>
    <property type="molecule type" value="Genomic_DNA"/>
</dbReference>
<dbReference type="PANTHER" id="PTHR42945:SF9">
    <property type="entry name" value="HISTIDINE BIOSYNTHESIS BIFUNCTIONAL PROTEIN HISIE"/>
    <property type="match status" value="1"/>
</dbReference>
<dbReference type="NCBIfam" id="TIGR03188">
    <property type="entry name" value="histidine_hisI"/>
    <property type="match status" value="1"/>
</dbReference>
<accession>A0A6A7Y3G2</accession>
<dbReference type="UniPathway" id="UPA00031">
    <property type="reaction ID" value="UER00007"/>
</dbReference>
<organism evidence="12 13">
    <name type="scientific">Segnochrobactrum spirostomi</name>
    <dbReference type="NCBI Taxonomy" id="2608987"/>
    <lineage>
        <taxon>Bacteria</taxon>
        <taxon>Pseudomonadati</taxon>
        <taxon>Pseudomonadota</taxon>
        <taxon>Alphaproteobacteria</taxon>
        <taxon>Hyphomicrobiales</taxon>
        <taxon>Segnochrobactraceae</taxon>
        <taxon>Segnochrobactrum</taxon>
    </lineage>
</organism>
<sequence>MTAFTLDDLARIVAERAAADPAQSYTAKLVAKGLPRIAKKLGEEGVEAAIAGALGQRDDLRAEAADVLYHLVVLLHASGVPIAEVMAELERRTAQSGLAEKAARPPE</sequence>
<dbReference type="GO" id="GO:0005737">
    <property type="term" value="C:cytoplasm"/>
    <property type="evidence" value="ECO:0007669"/>
    <property type="project" value="UniProtKB-SubCell"/>
</dbReference>
<dbReference type="Pfam" id="PF01503">
    <property type="entry name" value="PRA-PH"/>
    <property type="match status" value="1"/>
</dbReference>
<evidence type="ECO:0000256" key="4">
    <source>
        <dbReference type="ARBA" id="ARBA00009392"/>
    </source>
</evidence>
<keyword evidence="6 11" id="KW-0028">Amino-acid biosynthesis</keyword>
<dbReference type="CDD" id="cd11534">
    <property type="entry name" value="NTP-PPase_HisIE_like"/>
    <property type="match status" value="1"/>
</dbReference>
<keyword evidence="8 11" id="KW-0378">Hydrolase</keyword>
<comment type="caution">
    <text evidence="12">The sequence shown here is derived from an EMBL/GenBank/DDBJ whole genome shotgun (WGS) entry which is preliminary data.</text>
</comment>
<protein>
    <recommendedName>
        <fullName evidence="11">Phosphoribosyl-ATP pyrophosphatase</fullName>
        <shortName evidence="11">PRA-PH</shortName>
        <ecNumber evidence="11">3.6.1.31</ecNumber>
    </recommendedName>
</protein>
<keyword evidence="13" id="KW-1185">Reference proteome</keyword>
<evidence type="ECO:0000256" key="9">
    <source>
        <dbReference type="ARBA" id="ARBA00022840"/>
    </source>
</evidence>
<evidence type="ECO:0000256" key="2">
    <source>
        <dbReference type="ARBA" id="ARBA00004496"/>
    </source>
</evidence>
<dbReference type="GO" id="GO:0000105">
    <property type="term" value="P:L-histidine biosynthetic process"/>
    <property type="evidence" value="ECO:0007669"/>
    <property type="project" value="UniProtKB-UniRule"/>
</dbReference>
<proteinExistence type="inferred from homology"/>
<comment type="subcellular location">
    <subcellularLocation>
        <location evidence="2 11">Cytoplasm</location>
    </subcellularLocation>
</comment>
<keyword evidence="10 11" id="KW-0368">Histidine biosynthesis</keyword>
<evidence type="ECO:0000256" key="8">
    <source>
        <dbReference type="ARBA" id="ARBA00022801"/>
    </source>
</evidence>
<dbReference type="RefSeq" id="WP_153480372.1">
    <property type="nucleotide sequence ID" value="NZ_VWNA01000001.1"/>
</dbReference>
<dbReference type="SUPFAM" id="SSF101386">
    <property type="entry name" value="all-alpha NTP pyrophosphatases"/>
    <property type="match status" value="1"/>
</dbReference>
<dbReference type="InterPro" id="IPR021130">
    <property type="entry name" value="PRib-ATP_PPHydrolase-like"/>
</dbReference>
<dbReference type="Proteomes" id="UP000332515">
    <property type="component" value="Unassembled WGS sequence"/>
</dbReference>
<gene>
    <name evidence="11" type="primary">hisE</name>
    <name evidence="12" type="ORF">F0357_09710</name>
</gene>
<reference evidence="12 13" key="1">
    <citation type="submission" date="2019-09" db="EMBL/GenBank/DDBJ databases">
        <title>Segnochrobactrum spirostomi gen. nov., sp. nov., isolated from the ciliate Spirostomum cf. yagiui and description of a novel family, Segnochrobactraceae fam. nov. within the order Rhizobiales of the class Alphaproteobacteria.</title>
        <authorList>
            <person name="Akter S."/>
            <person name="Shazib S.U.A."/>
            <person name="Shin M.K."/>
        </authorList>
    </citation>
    <scope>NUCLEOTIDE SEQUENCE [LARGE SCALE GENOMIC DNA]</scope>
    <source>
        <strain evidence="12 13">Sp-1</strain>
    </source>
</reference>
<dbReference type="EC" id="3.6.1.31" evidence="11"/>
<evidence type="ECO:0000256" key="10">
    <source>
        <dbReference type="ARBA" id="ARBA00023102"/>
    </source>
</evidence>
<dbReference type="InterPro" id="IPR008179">
    <property type="entry name" value="HisE"/>
</dbReference>
<keyword evidence="9 11" id="KW-0067">ATP-binding</keyword>
<evidence type="ECO:0000256" key="3">
    <source>
        <dbReference type="ARBA" id="ARBA00005204"/>
    </source>
</evidence>
<evidence type="ECO:0000256" key="6">
    <source>
        <dbReference type="ARBA" id="ARBA00022605"/>
    </source>
</evidence>
<dbReference type="GO" id="GO:0005524">
    <property type="term" value="F:ATP binding"/>
    <property type="evidence" value="ECO:0007669"/>
    <property type="project" value="UniProtKB-KW"/>
</dbReference>
<dbReference type="NCBIfam" id="NF001613">
    <property type="entry name" value="PRK00400.1-5"/>
    <property type="match status" value="1"/>
</dbReference>
<keyword evidence="5 11" id="KW-0963">Cytoplasm</keyword>
<dbReference type="PANTHER" id="PTHR42945">
    <property type="entry name" value="HISTIDINE BIOSYNTHESIS BIFUNCTIONAL PROTEIN"/>
    <property type="match status" value="1"/>
</dbReference>
<evidence type="ECO:0000256" key="7">
    <source>
        <dbReference type="ARBA" id="ARBA00022741"/>
    </source>
</evidence>